<dbReference type="Proteomes" id="UP000054560">
    <property type="component" value="Unassembled WGS sequence"/>
</dbReference>
<dbReference type="GO" id="GO:0004792">
    <property type="term" value="F:thiosulfate-cyanide sulfurtransferase activity"/>
    <property type="evidence" value="ECO:0007669"/>
    <property type="project" value="TreeGrafter"/>
</dbReference>
<dbReference type="SUPFAM" id="SSF52821">
    <property type="entry name" value="Rhodanese/Cell cycle control phosphatase"/>
    <property type="match status" value="1"/>
</dbReference>
<keyword evidence="1" id="KW-0808">Transferase</keyword>
<evidence type="ECO:0000313" key="5">
    <source>
        <dbReference type="Proteomes" id="UP000054560"/>
    </source>
</evidence>
<dbReference type="EMBL" id="KQ247644">
    <property type="protein sequence ID" value="KNC72058.1"/>
    <property type="molecule type" value="Genomic_DNA"/>
</dbReference>
<evidence type="ECO:0000259" key="3">
    <source>
        <dbReference type="PROSITE" id="PS50206"/>
    </source>
</evidence>
<sequence length="50" mass="5490">TFAEAMSKMGINSTDEIVVYDTVGTMSSPRTWWALRAMGHTRVSVLDGGR</sequence>
<dbReference type="GeneID" id="25915898"/>
<feature type="non-terminal residue" evidence="4">
    <location>
        <position position="1"/>
    </location>
</feature>
<feature type="domain" description="Rhodanese" evidence="3">
    <location>
        <begin position="2"/>
        <end position="49"/>
    </location>
</feature>
<evidence type="ECO:0000313" key="4">
    <source>
        <dbReference type="EMBL" id="KNC72058.1"/>
    </source>
</evidence>
<dbReference type="STRING" id="667725.A0A0L0F7D5"/>
<evidence type="ECO:0000256" key="1">
    <source>
        <dbReference type="ARBA" id="ARBA00022679"/>
    </source>
</evidence>
<evidence type="ECO:0000256" key="2">
    <source>
        <dbReference type="ARBA" id="ARBA00022737"/>
    </source>
</evidence>
<dbReference type="OrthoDB" id="270167at2759"/>
<dbReference type="GO" id="GO:0005739">
    <property type="term" value="C:mitochondrion"/>
    <property type="evidence" value="ECO:0007669"/>
    <property type="project" value="TreeGrafter"/>
</dbReference>
<accession>A0A0L0F7D5</accession>
<keyword evidence="2" id="KW-0677">Repeat</keyword>
<dbReference type="InterPro" id="IPR045078">
    <property type="entry name" value="TST/MPST-like"/>
</dbReference>
<proteinExistence type="predicted"/>
<organism evidence="4 5">
    <name type="scientific">Sphaeroforma arctica JP610</name>
    <dbReference type="NCBI Taxonomy" id="667725"/>
    <lineage>
        <taxon>Eukaryota</taxon>
        <taxon>Ichthyosporea</taxon>
        <taxon>Ichthyophonida</taxon>
        <taxon>Sphaeroforma</taxon>
    </lineage>
</organism>
<dbReference type="AlphaFoldDB" id="A0A0L0F7D5"/>
<dbReference type="InterPro" id="IPR001763">
    <property type="entry name" value="Rhodanese-like_dom"/>
</dbReference>
<gene>
    <name evidence="4" type="ORF">SARC_15394</name>
</gene>
<dbReference type="InterPro" id="IPR036873">
    <property type="entry name" value="Rhodanese-like_dom_sf"/>
</dbReference>
<dbReference type="PROSITE" id="PS50206">
    <property type="entry name" value="RHODANESE_3"/>
    <property type="match status" value="1"/>
</dbReference>
<name>A0A0L0F7D5_9EUKA</name>
<dbReference type="PANTHER" id="PTHR11364:SF27">
    <property type="entry name" value="SULFURTRANSFERASE"/>
    <property type="match status" value="1"/>
</dbReference>
<dbReference type="RefSeq" id="XP_014145960.1">
    <property type="nucleotide sequence ID" value="XM_014290485.1"/>
</dbReference>
<dbReference type="Pfam" id="PF00581">
    <property type="entry name" value="Rhodanese"/>
    <property type="match status" value="1"/>
</dbReference>
<keyword evidence="5" id="KW-1185">Reference proteome</keyword>
<reference evidence="4 5" key="1">
    <citation type="submission" date="2011-02" db="EMBL/GenBank/DDBJ databases">
        <title>The Genome Sequence of Sphaeroforma arctica JP610.</title>
        <authorList>
            <consortium name="The Broad Institute Genome Sequencing Platform"/>
            <person name="Russ C."/>
            <person name="Cuomo C."/>
            <person name="Young S.K."/>
            <person name="Zeng Q."/>
            <person name="Gargeya S."/>
            <person name="Alvarado L."/>
            <person name="Berlin A."/>
            <person name="Chapman S.B."/>
            <person name="Chen Z."/>
            <person name="Freedman E."/>
            <person name="Gellesch M."/>
            <person name="Goldberg J."/>
            <person name="Griggs A."/>
            <person name="Gujja S."/>
            <person name="Heilman E."/>
            <person name="Heiman D."/>
            <person name="Howarth C."/>
            <person name="Mehta T."/>
            <person name="Neiman D."/>
            <person name="Pearson M."/>
            <person name="Roberts A."/>
            <person name="Saif S."/>
            <person name="Shea T."/>
            <person name="Shenoy N."/>
            <person name="Sisk P."/>
            <person name="Stolte C."/>
            <person name="Sykes S."/>
            <person name="White J."/>
            <person name="Yandava C."/>
            <person name="Burger G."/>
            <person name="Gray M.W."/>
            <person name="Holland P.W.H."/>
            <person name="King N."/>
            <person name="Lang F.B.F."/>
            <person name="Roger A.J."/>
            <person name="Ruiz-Trillo I."/>
            <person name="Haas B."/>
            <person name="Nusbaum C."/>
            <person name="Birren B."/>
        </authorList>
    </citation>
    <scope>NUCLEOTIDE SEQUENCE [LARGE SCALE GENOMIC DNA]</scope>
    <source>
        <strain evidence="4 5">JP610</strain>
    </source>
</reference>
<dbReference type="Gene3D" id="3.40.250.10">
    <property type="entry name" value="Rhodanese-like domain"/>
    <property type="match status" value="1"/>
</dbReference>
<dbReference type="PANTHER" id="PTHR11364">
    <property type="entry name" value="THIOSULFATE SULFERTANSFERASE"/>
    <property type="match status" value="1"/>
</dbReference>
<protein>
    <recommendedName>
        <fullName evidence="3">Rhodanese domain-containing protein</fullName>
    </recommendedName>
</protein>